<reference evidence="5" key="1">
    <citation type="submission" date="2016-10" db="EMBL/GenBank/DDBJ databases">
        <authorList>
            <person name="Varghese N."/>
            <person name="Submissions S."/>
        </authorList>
    </citation>
    <scope>NUCLEOTIDE SEQUENCE [LARGE SCALE GENOMIC DNA]</scope>
    <source>
        <strain evidence="5">DSM 22082</strain>
    </source>
</reference>
<dbReference type="SUPFAM" id="SSF46689">
    <property type="entry name" value="Homeodomain-like"/>
    <property type="match status" value="2"/>
</dbReference>
<evidence type="ECO:0000313" key="6">
    <source>
        <dbReference type="Proteomes" id="UP000199700"/>
    </source>
</evidence>
<feature type="domain" description="HTH araC/xylS-type" evidence="4">
    <location>
        <begin position="211"/>
        <end position="309"/>
    </location>
</feature>
<dbReference type="InterPro" id="IPR050204">
    <property type="entry name" value="AraC_XylS_family_regulators"/>
</dbReference>
<dbReference type="InterPro" id="IPR020449">
    <property type="entry name" value="Tscrpt_reg_AraC-type_HTH"/>
</dbReference>
<keyword evidence="1" id="KW-0805">Transcription regulation</keyword>
<dbReference type="PANTHER" id="PTHR46796:SF7">
    <property type="entry name" value="ARAC FAMILY TRANSCRIPTIONAL REGULATOR"/>
    <property type="match status" value="1"/>
</dbReference>
<proteinExistence type="predicted"/>
<accession>A0A1H1QRM5</accession>
<dbReference type="GO" id="GO:0003700">
    <property type="term" value="F:DNA-binding transcription factor activity"/>
    <property type="evidence" value="ECO:0007669"/>
    <property type="project" value="InterPro"/>
</dbReference>
<keyword evidence="2 5" id="KW-0238">DNA-binding</keyword>
<dbReference type="Gene3D" id="1.10.10.60">
    <property type="entry name" value="Homeodomain-like"/>
    <property type="match status" value="1"/>
</dbReference>
<evidence type="ECO:0000259" key="4">
    <source>
        <dbReference type="PROSITE" id="PS01124"/>
    </source>
</evidence>
<dbReference type="PROSITE" id="PS01124">
    <property type="entry name" value="HTH_ARAC_FAMILY_2"/>
    <property type="match status" value="1"/>
</dbReference>
<dbReference type="STRING" id="629680.SAMN04489751_1606"/>
<evidence type="ECO:0000256" key="1">
    <source>
        <dbReference type="ARBA" id="ARBA00023015"/>
    </source>
</evidence>
<dbReference type="PANTHER" id="PTHR46796">
    <property type="entry name" value="HTH-TYPE TRANSCRIPTIONAL ACTIVATOR RHAS-RELATED"/>
    <property type="match status" value="1"/>
</dbReference>
<dbReference type="InterPro" id="IPR018060">
    <property type="entry name" value="HTH_AraC"/>
</dbReference>
<sequence>MMLYSSGMAGDHLSEVLDLIAVRGVVSGGAAVSGQWSAESEVDEELKFCAIVRGRATLSTDGIEAPVTLVEGEVAILNARSWLCLRGGAGDGPLTQVAQPSNGEIARLDVADPENSDIFIGGRIDLDSAGHELLFDALPPVAHIRTSSPSSSRVSGTIDRLFEEISSKRPGADFAVREYSQLLILDVLRAFADQPAVPSGWLRLLGDDRLKPALDLIHERPEVAWGLNDLAQASAMSRTAFAVRFREVAGMPPLTYLVRWRMLLAKRELRSADSRMRLLALKLGYSSESSFSSAFKRNVGESPQRYRTRMLALQSPKKTAAHV</sequence>
<keyword evidence="3" id="KW-0804">Transcription</keyword>
<dbReference type="Pfam" id="PF12852">
    <property type="entry name" value="Cupin_6"/>
    <property type="match status" value="1"/>
</dbReference>
<name>A0A1H1QRM5_BRESA</name>
<dbReference type="SMART" id="SM00342">
    <property type="entry name" value="HTH_ARAC"/>
    <property type="match status" value="1"/>
</dbReference>
<dbReference type="Pfam" id="PF12833">
    <property type="entry name" value="HTH_18"/>
    <property type="match status" value="1"/>
</dbReference>
<dbReference type="InterPro" id="IPR009057">
    <property type="entry name" value="Homeodomain-like_sf"/>
</dbReference>
<gene>
    <name evidence="5" type="ORF">SAMN04489751_1606</name>
</gene>
<protein>
    <submittedName>
        <fullName evidence="5">AraC-type DNA-binding protein</fullName>
    </submittedName>
</protein>
<dbReference type="Proteomes" id="UP000199700">
    <property type="component" value="Chromosome"/>
</dbReference>
<evidence type="ECO:0000313" key="5">
    <source>
        <dbReference type="EMBL" id="SDS25997.1"/>
    </source>
</evidence>
<keyword evidence="6" id="KW-1185">Reference proteome</keyword>
<organism evidence="5 6">
    <name type="scientific">Brevibacterium sandarakinum</name>
    <dbReference type="NCBI Taxonomy" id="629680"/>
    <lineage>
        <taxon>Bacteria</taxon>
        <taxon>Bacillati</taxon>
        <taxon>Actinomycetota</taxon>
        <taxon>Actinomycetes</taxon>
        <taxon>Micrococcales</taxon>
        <taxon>Brevibacteriaceae</taxon>
        <taxon>Brevibacterium</taxon>
    </lineage>
</organism>
<evidence type="ECO:0000256" key="2">
    <source>
        <dbReference type="ARBA" id="ARBA00023125"/>
    </source>
</evidence>
<dbReference type="AlphaFoldDB" id="A0A1H1QRM5"/>
<dbReference type="EMBL" id="LT629739">
    <property type="protein sequence ID" value="SDS25997.1"/>
    <property type="molecule type" value="Genomic_DNA"/>
</dbReference>
<dbReference type="PRINTS" id="PR00032">
    <property type="entry name" value="HTHARAC"/>
</dbReference>
<evidence type="ECO:0000256" key="3">
    <source>
        <dbReference type="ARBA" id="ARBA00023163"/>
    </source>
</evidence>
<dbReference type="GO" id="GO:0043565">
    <property type="term" value="F:sequence-specific DNA binding"/>
    <property type="evidence" value="ECO:0007669"/>
    <property type="project" value="InterPro"/>
</dbReference>
<dbReference type="InterPro" id="IPR032783">
    <property type="entry name" value="AraC_lig"/>
</dbReference>